<sequence length="547" mass="60116">MSSPNRAGYIAGWTDRGYTTYNKQIEPVKTVGARQAEDTCKEFKYARRHSQGAVLVILQTGTSGRKNERWISADDVCAHSSPACCMRYLPSTPTIRPKKSPHTVSPFHPPRLPAKRQQHARDLSVGCEPRARERAARSACDVHRACGTIDAGSAKESTWIKYAHGKMDGCSGRKRVRTSKLSFLFGKRPPDDEKRKRGGGEVCGEGSDMGMGKEVGTCREGGEWERSVDDADATVETEDAFAARAARNCPEHRHEAAQSYQNEKNFESKQKRHTTLPGQTFFHFTHVAAALPYLHKRGRACTRECRGVHARDGVACMCSYRRPSVCSDAAESVAQIPIKKPAWRTAADGCGERAQVAGVRGARRAHPLQPRLQRPLLAQPADGPRSGSRAALCSARTPWKTCLRYRTTTTTSSVRKGRGSEGAGALASGALTLALGEVDAEADLLEGAPLGGYLASMCGRETTRVWIHEQDWEMREDTLIQDMLRLHGMQRTESLSKSHLCGSASSGVFMFGGAGSMRLFLLIMFRLQRQNTTSNECSDQFQPRVMG</sequence>
<feature type="region of interest" description="Disordered" evidence="1">
    <location>
        <begin position="95"/>
        <end position="118"/>
    </location>
</feature>
<proteinExistence type="predicted"/>
<reference evidence="2" key="1">
    <citation type="submission" date="2023-03" db="EMBL/GenBank/DDBJ databases">
        <title>Massive genome expansion in bonnet fungi (Mycena s.s.) driven by repeated elements and novel gene families across ecological guilds.</title>
        <authorList>
            <consortium name="Lawrence Berkeley National Laboratory"/>
            <person name="Harder C.B."/>
            <person name="Miyauchi S."/>
            <person name="Viragh M."/>
            <person name="Kuo A."/>
            <person name="Thoen E."/>
            <person name="Andreopoulos B."/>
            <person name="Lu D."/>
            <person name="Skrede I."/>
            <person name="Drula E."/>
            <person name="Henrissat B."/>
            <person name="Morin E."/>
            <person name="Kohler A."/>
            <person name="Barry K."/>
            <person name="LaButti K."/>
            <person name="Morin E."/>
            <person name="Salamov A."/>
            <person name="Lipzen A."/>
            <person name="Mereny Z."/>
            <person name="Hegedus B."/>
            <person name="Baldrian P."/>
            <person name="Stursova M."/>
            <person name="Weitz H."/>
            <person name="Taylor A."/>
            <person name="Grigoriev I.V."/>
            <person name="Nagy L.G."/>
            <person name="Martin F."/>
            <person name="Kauserud H."/>
        </authorList>
    </citation>
    <scope>NUCLEOTIDE SEQUENCE</scope>
    <source>
        <strain evidence="2">9144</strain>
    </source>
</reference>
<dbReference type="Proteomes" id="UP001219525">
    <property type="component" value="Unassembled WGS sequence"/>
</dbReference>
<dbReference type="EMBL" id="JARJCW010000124">
    <property type="protein sequence ID" value="KAJ7192073.1"/>
    <property type="molecule type" value="Genomic_DNA"/>
</dbReference>
<gene>
    <name evidence="2" type="ORF">GGX14DRAFT_406620</name>
</gene>
<organism evidence="2 3">
    <name type="scientific">Mycena pura</name>
    <dbReference type="NCBI Taxonomy" id="153505"/>
    <lineage>
        <taxon>Eukaryota</taxon>
        <taxon>Fungi</taxon>
        <taxon>Dikarya</taxon>
        <taxon>Basidiomycota</taxon>
        <taxon>Agaricomycotina</taxon>
        <taxon>Agaricomycetes</taxon>
        <taxon>Agaricomycetidae</taxon>
        <taxon>Agaricales</taxon>
        <taxon>Marasmiineae</taxon>
        <taxon>Mycenaceae</taxon>
        <taxon>Mycena</taxon>
    </lineage>
</organism>
<comment type="caution">
    <text evidence="2">The sequence shown here is derived from an EMBL/GenBank/DDBJ whole genome shotgun (WGS) entry which is preliminary data.</text>
</comment>
<evidence type="ECO:0000313" key="2">
    <source>
        <dbReference type="EMBL" id="KAJ7192073.1"/>
    </source>
</evidence>
<feature type="region of interest" description="Disordered" evidence="1">
    <location>
        <begin position="184"/>
        <end position="206"/>
    </location>
</feature>
<evidence type="ECO:0000256" key="1">
    <source>
        <dbReference type="SAM" id="MobiDB-lite"/>
    </source>
</evidence>
<dbReference type="AlphaFoldDB" id="A0AAD6UQ03"/>
<feature type="compositionally biased region" description="Basic and acidic residues" evidence="1">
    <location>
        <begin position="188"/>
        <end position="199"/>
    </location>
</feature>
<protein>
    <submittedName>
        <fullName evidence="2">Uncharacterized protein</fullName>
    </submittedName>
</protein>
<keyword evidence="3" id="KW-1185">Reference proteome</keyword>
<accession>A0AAD6UQ03</accession>
<evidence type="ECO:0000313" key="3">
    <source>
        <dbReference type="Proteomes" id="UP001219525"/>
    </source>
</evidence>
<name>A0AAD6UQ03_9AGAR</name>